<protein>
    <submittedName>
        <fullName evidence="3">AbrB family looped-hinge helix DNA binding protein</fullName>
    </submittedName>
</protein>
<evidence type="ECO:0000256" key="1">
    <source>
        <dbReference type="PROSITE-ProRule" id="PRU01076"/>
    </source>
</evidence>
<keyword evidence="1" id="KW-0238">DNA-binding</keyword>
<feature type="domain" description="SpoVT-AbrB" evidence="2">
    <location>
        <begin position="2"/>
        <end position="48"/>
    </location>
</feature>
<evidence type="ECO:0000313" key="3">
    <source>
        <dbReference type="EMBL" id="NIJ06427.1"/>
    </source>
</evidence>
<reference evidence="3 4" key="1">
    <citation type="submission" date="2020-03" db="EMBL/GenBank/DDBJ databases">
        <title>Genomic Encyclopedia of Type Strains, Phase III (KMG-III): the genomes of soil and plant-associated and newly described type strains.</title>
        <authorList>
            <person name="Whitman W."/>
        </authorList>
    </citation>
    <scope>NUCLEOTIDE SEQUENCE [LARGE SCALE GENOMIC DNA]</scope>
    <source>
        <strain evidence="3 4">CECT 8804</strain>
    </source>
</reference>
<dbReference type="Proteomes" id="UP000727456">
    <property type="component" value="Unassembled WGS sequence"/>
</dbReference>
<sequence>MTYQAKVIAGGKIVIPAELRREIGIKDGDSLIIERDESGHLVLKTYRQVTQEVQAFFRKAVGGPNGSAVDELIAERQAEAARDDIAHKDWAAKGG</sequence>
<comment type="caution">
    <text evidence="3">The sequence shown here is derived from an EMBL/GenBank/DDBJ whole genome shotgun (WGS) entry which is preliminary data.</text>
</comment>
<dbReference type="InterPro" id="IPR007159">
    <property type="entry name" value="SpoVT-AbrB_dom"/>
</dbReference>
<gene>
    <name evidence="3" type="ORF">FHS31_000009</name>
</gene>
<dbReference type="Gene3D" id="2.10.260.10">
    <property type="match status" value="1"/>
</dbReference>
<dbReference type="RefSeq" id="WP_167070897.1">
    <property type="nucleotide sequence ID" value="NZ_JAAOZC010000001.1"/>
</dbReference>
<dbReference type="EMBL" id="JAAOZC010000001">
    <property type="protein sequence ID" value="NIJ06427.1"/>
    <property type="molecule type" value="Genomic_DNA"/>
</dbReference>
<proteinExistence type="predicted"/>
<name>A0ABX0TLN2_9SPHN</name>
<organism evidence="3 4">
    <name type="scientific">Sphingomonas vulcanisoli</name>
    <dbReference type="NCBI Taxonomy" id="1658060"/>
    <lineage>
        <taxon>Bacteria</taxon>
        <taxon>Pseudomonadati</taxon>
        <taxon>Pseudomonadota</taxon>
        <taxon>Alphaproteobacteria</taxon>
        <taxon>Sphingomonadales</taxon>
        <taxon>Sphingomonadaceae</taxon>
        <taxon>Sphingomonas</taxon>
    </lineage>
</organism>
<dbReference type="SUPFAM" id="SSF89447">
    <property type="entry name" value="AbrB/MazE/MraZ-like"/>
    <property type="match status" value="1"/>
</dbReference>
<dbReference type="InterPro" id="IPR037914">
    <property type="entry name" value="SpoVT-AbrB_sf"/>
</dbReference>
<dbReference type="NCBIfam" id="TIGR01439">
    <property type="entry name" value="lp_hng_hel_AbrB"/>
    <property type="match status" value="1"/>
</dbReference>
<evidence type="ECO:0000313" key="4">
    <source>
        <dbReference type="Proteomes" id="UP000727456"/>
    </source>
</evidence>
<accession>A0ABX0TLN2</accession>
<evidence type="ECO:0000259" key="2">
    <source>
        <dbReference type="PROSITE" id="PS51740"/>
    </source>
</evidence>
<dbReference type="PROSITE" id="PS51740">
    <property type="entry name" value="SPOVT_ABRB"/>
    <property type="match status" value="1"/>
</dbReference>
<dbReference type="Pfam" id="PF04014">
    <property type="entry name" value="MazE_antitoxin"/>
    <property type="match status" value="1"/>
</dbReference>
<dbReference type="SMART" id="SM00966">
    <property type="entry name" value="SpoVT_AbrB"/>
    <property type="match status" value="1"/>
</dbReference>
<keyword evidence="4" id="KW-1185">Reference proteome</keyword>